<evidence type="ECO:0000313" key="5">
    <source>
        <dbReference type="EMBL" id="QGU96344.1"/>
    </source>
</evidence>
<evidence type="ECO:0000256" key="3">
    <source>
        <dbReference type="SAM" id="SignalP"/>
    </source>
</evidence>
<feature type="region of interest" description="Disordered" evidence="2">
    <location>
        <begin position="46"/>
        <end position="75"/>
    </location>
</feature>
<dbReference type="Proteomes" id="UP000422764">
    <property type="component" value="Chromosome"/>
</dbReference>
<protein>
    <recommendedName>
        <fullName evidence="4">SbsA Ig-like domain-containing protein</fullName>
    </recommendedName>
</protein>
<name>A0A6I6F556_9CLOT</name>
<feature type="region of interest" description="Disordered" evidence="2">
    <location>
        <begin position="97"/>
        <end position="221"/>
    </location>
</feature>
<reference evidence="5 6" key="1">
    <citation type="submission" date="2019-12" db="EMBL/GenBank/DDBJ databases">
        <title>Genome sequenceing of Clostridium bovifaecis.</title>
        <authorList>
            <person name="Yao Y."/>
        </authorList>
    </citation>
    <scope>NUCLEOTIDE SEQUENCE [LARGE SCALE GENOMIC DNA]</scope>
    <source>
        <strain evidence="5 6">BXX</strain>
    </source>
</reference>
<dbReference type="EMBL" id="CP046522">
    <property type="protein sequence ID" value="QGU96344.1"/>
    <property type="molecule type" value="Genomic_DNA"/>
</dbReference>
<feature type="compositionally biased region" description="Acidic residues" evidence="2">
    <location>
        <begin position="109"/>
        <end position="141"/>
    </location>
</feature>
<feature type="chain" id="PRO_5039495601" description="SbsA Ig-like domain-containing protein" evidence="3">
    <location>
        <begin position="25"/>
        <end position="394"/>
    </location>
</feature>
<feature type="compositionally biased region" description="Polar residues" evidence="2">
    <location>
        <begin position="142"/>
        <end position="164"/>
    </location>
</feature>
<sequence length="394" mass="44229">MNKRIKVLVTASIVSTFVIPASYASGIATSNEKYVNNKIELSAKNAAKEKVEEIKGKKDKKESKNEKNKKHLENMTSTILKRLEGIEKETLKIEEQINSYFETGMSAPESEDEANSEEQADGAEEAAGNEEVVESPGEDNNETVSDTETIEASTGTENQSVTNDTDAEEVGQDKLIDEEETTEEVTEELGDTEELEEAEEISEEDKEELEEIEEEFEEEDNSRYNSFYGKLNAQLNKLNSVTNKLDALSNKYSDDNEGLQSAYDKIEEMKAKIDQLINSVDEKQGEIVKHLRENKNKKVLEQKEDVEENKTWQITFSRELDSETVNGENIVVSDAEGNIAVVDLNYDSENKQVIIECKEGFEPGKTYYLNISTNVKSAEGNNLSEAIEMGFTVK</sequence>
<feature type="compositionally biased region" description="Basic and acidic residues" evidence="2">
    <location>
        <begin position="46"/>
        <end position="66"/>
    </location>
</feature>
<dbReference type="Pfam" id="PF13205">
    <property type="entry name" value="Big_5"/>
    <property type="match status" value="1"/>
</dbReference>
<evidence type="ECO:0000259" key="4">
    <source>
        <dbReference type="Pfam" id="PF13205"/>
    </source>
</evidence>
<evidence type="ECO:0000256" key="2">
    <source>
        <dbReference type="SAM" id="MobiDB-lite"/>
    </source>
</evidence>
<dbReference type="InterPro" id="IPR014755">
    <property type="entry name" value="Cu-Rt/internalin_Ig-like"/>
</dbReference>
<organism evidence="5 6">
    <name type="scientific">Clostridium bovifaecis</name>
    <dbReference type="NCBI Taxonomy" id="2184719"/>
    <lineage>
        <taxon>Bacteria</taxon>
        <taxon>Bacillati</taxon>
        <taxon>Bacillota</taxon>
        <taxon>Clostridia</taxon>
        <taxon>Eubacteriales</taxon>
        <taxon>Clostridiaceae</taxon>
        <taxon>Clostridium</taxon>
    </lineage>
</organism>
<gene>
    <name evidence="5" type="ORF">GOM49_15690</name>
</gene>
<feature type="domain" description="SbsA Ig-like" evidence="4">
    <location>
        <begin position="302"/>
        <end position="392"/>
    </location>
</feature>
<accession>A0A6I6F556</accession>
<dbReference type="InterPro" id="IPR032812">
    <property type="entry name" value="SbsA_Ig"/>
</dbReference>
<keyword evidence="1 3" id="KW-0732">Signal</keyword>
<feature type="compositionally biased region" description="Acidic residues" evidence="2">
    <location>
        <begin position="165"/>
        <end position="220"/>
    </location>
</feature>
<evidence type="ECO:0000256" key="1">
    <source>
        <dbReference type="ARBA" id="ARBA00022729"/>
    </source>
</evidence>
<evidence type="ECO:0000313" key="6">
    <source>
        <dbReference type="Proteomes" id="UP000422764"/>
    </source>
</evidence>
<dbReference type="AlphaFoldDB" id="A0A6I6F556"/>
<proteinExistence type="predicted"/>
<dbReference type="Gene3D" id="2.60.40.1220">
    <property type="match status" value="1"/>
</dbReference>
<feature type="signal peptide" evidence="3">
    <location>
        <begin position="1"/>
        <end position="24"/>
    </location>
</feature>
<keyword evidence="6" id="KW-1185">Reference proteome</keyword>